<proteinExistence type="predicted"/>
<evidence type="ECO:0000256" key="1">
    <source>
        <dbReference type="SAM" id="SignalP"/>
    </source>
</evidence>
<dbReference type="EMBL" id="RXPE01000054">
    <property type="protein sequence ID" value="RTR20291.1"/>
    <property type="molecule type" value="Genomic_DNA"/>
</dbReference>
<name>A0A3S0HXM5_9DEIO</name>
<evidence type="ECO:0000313" key="3">
    <source>
        <dbReference type="Proteomes" id="UP000277766"/>
    </source>
</evidence>
<dbReference type="AlphaFoldDB" id="A0A3S0HXM5"/>
<gene>
    <name evidence="2" type="ORF">EJ104_13290</name>
</gene>
<sequence length="425" mass="48082">MRRLSLFLICLGLSSGAGVATAAECRLDTLTQQLWRGPLQELLADDLWVNDAYDAAHALLVPLHAAYRTPPGDEQPFEAFMARALAHSDQLATPGSLNRWQFLYLVTQYLSLRDASGQWTETDQRWADLIATEAQELWEERPVKWYNGQTFGNMRDLLRWKLETPAERLDKRYHGIVWDLEWYVMAASSDLYALHRDNSFGELYRMSIAPTLRDVLTRYLPVQPDGTVLYRPGVWSDYPDFAYAGYAQAPAPGDPPKPNPNVTLDSSHASRFGAWAGSWAALTEVFPQERSRLATLRSGLARTFTRRIYSPPASTSFVRFHNYMDGSNTVYRWNYATAGQGNGYRPYELSGTPYLGWWGLLGTPEITRIYRKMAAGFPLRDDALRTYVGPNTTRQRHPLLGWPAAFNGGIVELNTRLVAGGCLER</sequence>
<accession>A0A3S0HXM5</accession>
<protein>
    <recommendedName>
        <fullName evidence="4">DUF3131 domain-containing protein</fullName>
    </recommendedName>
</protein>
<reference evidence="2 3" key="1">
    <citation type="submission" date="2018-12" db="EMBL/GenBank/DDBJ databases">
        <title>Deinococcus radiophilus ATCC 27603 genome sequencing and assembly.</title>
        <authorList>
            <person name="Maclea K.S."/>
            <person name="Maynard C.R."/>
        </authorList>
    </citation>
    <scope>NUCLEOTIDE SEQUENCE [LARGE SCALE GENOMIC DNA]</scope>
    <source>
        <strain evidence="2 3">ATCC 27603</strain>
    </source>
</reference>
<organism evidence="2 3">
    <name type="scientific">Deinococcus radiophilus</name>
    <dbReference type="NCBI Taxonomy" id="32062"/>
    <lineage>
        <taxon>Bacteria</taxon>
        <taxon>Thermotogati</taxon>
        <taxon>Deinococcota</taxon>
        <taxon>Deinococci</taxon>
        <taxon>Deinococcales</taxon>
        <taxon>Deinococcaceae</taxon>
        <taxon>Deinococcus</taxon>
    </lineage>
</organism>
<feature type="signal peptide" evidence="1">
    <location>
        <begin position="1"/>
        <end position="22"/>
    </location>
</feature>
<keyword evidence="1" id="KW-0732">Signal</keyword>
<evidence type="ECO:0000313" key="2">
    <source>
        <dbReference type="EMBL" id="RTR20291.1"/>
    </source>
</evidence>
<evidence type="ECO:0008006" key="4">
    <source>
        <dbReference type="Google" id="ProtNLM"/>
    </source>
</evidence>
<dbReference type="OrthoDB" id="1550726at2"/>
<dbReference type="Proteomes" id="UP000277766">
    <property type="component" value="Unassembled WGS sequence"/>
</dbReference>
<feature type="chain" id="PRO_5018787169" description="DUF3131 domain-containing protein" evidence="1">
    <location>
        <begin position="23"/>
        <end position="425"/>
    </location>
</feature>
<dbReference type="RefSeq" id="WP_126353572.1">
    <property type="nucleotide sequence ID" value="NZ_CP086380.1"/>
</dbReference>
<keyword evidence="3" id="KW-1185">Reference proteome</keyword>
<comment type="caution">
    <text evidence="2">The sequence shown here is derived from an EMBL/GenBank/DDBJ whole genome shotgun (WGS) entry which is preliminary data.</text>
</comment>